<name>A0AAW4N087_9FIRM</name>
<dbReference type="EMBL" id="JAHOEL010000078">
    <property type="protein sequence ID" value="MBV3393489.1"/>
    <property type="molecule type" value="Genomic_DNA"/>
</dbReference>
<dbReference type="Pfam" id="PF01610">
    <property type="entry name" value="DDE_Tnp_ISL3"/>
    <property type="match status" value="1"/>
</dbReference>
<keyword evidence="5" id="KW-1185">Reference proteome</keyword>
<dbReference type="PANTHER" id="PTHR33498">
    <property type="entry name" value="TRANSPOSASE FOR INSERTION SEQUENCE ELEMENT IS1557"/>
    <property type="match status" value="1"/>
</dbReference>
<protein>
    <submittedName>
        <fullName evidence="2">Transposase</fullName>
    </submittedName>
</protein>
<accession>A0AAW4N087</accession>
<evidence type="ECO:0000259" key="1">
    <source>
        <dbReference type="Pfam" id="PF01610"/>
    </source>
</evidence>
<dbReference type="EMBL" id="JAHOEF010000078">
    <property type="protein sequence ID" value="MBV3383454.1"/>
    <property type="molecule type" value="Genomic_DNA"/>
</dbReference>
<feature type="domain" description="Transposase IS204/IS1001/IS1096/IS1165 DDE" evidence="1">
    <location>
        <begin position="41"/>
        <end position="298"/>
    </location>
</feature>
<dbReference type="Proteomes" id="UP001196408">
    <property type="component" value="Unassembled WGS sequence"/>
</dbReference>
<evidence type="ECO:0000313" key="5">
    <source>
        <dbReference type="Proteomes" id="UP001197492"/>
    </source>
</evidence>
<organism evidence="2 4">
    <name type="scientific">Catenibacterium mitsuokai</name>
    <dbReference type="NCBI Taxonomy" id="100886"/>
    <lineage>
        <taxon>Bacteria</taxon>
        <taxon>Bacillati</taxon>
        <taxon>Bacillota</taxon>
        <taxon>Erysipelotrichia</taxon>
        <taxon>Erysipelotrichales</taxon>
        <taxon>Coprobacillaceae</taxon>
        <taxon>Catenibacterium</taxon>
    </lineage>
</organism>
<sequence>LKEPTTTFSLVARFFNTSPTKVVEIFDKYGQMRRQPLPEIICIDEKHWRHKGQNRYMCVILNFKTMEIVDIIDGRTKRAWSSYTQIIDKKELAKVKYISIDMYETYRFVRNQYFPGAVLLCNSFHVIKNINKVLDDIRIKVGKRYQKDSTEYYLLKKFHFLILKNYDDIPFNKARYNKKLKRYIDYHQLLEIILSIDKELTEAYNLKEQYIAFNHYATSETCREWLSRIIQEYATSGITGFISLSGTLINWFDEICASFDLVDGRRISNGPVEGINSRIDKILSNACGYQNFARMRNRLMYSLNKSSNPSSYAIDETIKREGKKRGSYKKKN</sequence>
<dbReference type="RefSeq" id="WP_217748137.1">
    <property type="nucleotide sequence ID" value="NZ_JAHOEB010000079.1"/>
</dbReference>
<dbReference type="InterPro" id="IPR002560">
    <property type="entry name" value="Transposase_DDE"/>
</dbReference>
<evidence type="ECO:0000313" key="4">
    <source>
        <dbReference type="Proteomes" id="UP001196408"/>
    </source>
</evidence>
<evidence type="ECO:0000313" key="2">
    <source>
        <dbReference type="EMBL" id="MBV3383454.1"/>
    </source>
</evidence>
<dbReference type="InterPro" id="IPR047951">
    <property type="entry name" value="Transpos_ISL3"/>
</dbReference>
<reference evidence="2 5" key="1">
    <citation type="submission" date="2021-06" db="EMBL/GenBank/DDBJ databases">
        <title>Collection of gut derived symbiotic bacterial strains cultured from healthy donors.</title>
        <authorList>
            <person name="Lin H."/>
            <person name="Littmann E."/>
            <person name="Pamer E.G."/>
        </authorList>
    </citation>
    <scope>NUCLEOTIDE SEQUENCE</scope>
    <source>
        <strain evidence="3 5">MSK.21.70</strain>
        <strain evidence="2">MSK.21.82</strain>
    </source>
</reference>
<gene>
    <name evidence="2" type="ORF">KSV97_09575</name>
    <name evidence="3" type="ORF">KSW06_09565</name>
</gene>
<proteinExistence type="predicted"/>
<comment type="caution">
    <text evidence="2">The sequence shown here is derived from an EMBL/GenBank/DDBJ whole genome shotgun (WGS) entry which is preliminary data.</text>
</comment>
<dbReference type="PANTHER" id="PTHR33498:SF1">
    <property type="entry name" value="TRANSPOSASE FOR INSERTION SEQUENCE ELEMENT IS1557"/>
    <property type="match status" value="1"/>
</dbReference>
<dbReference type="AlphaFoldDB" id="A0AAW4N087"/>
<evidence type="ECO:0000313" key="3">
    <source>
        <dbReference type="EMBL" id="MBV3393489.1"/>
    </source>
</evidence>
<dbReference type="Proteomes" id="UP001197492">
    <property type="component" value="Unassembled WGS sequence"/>
</dbReference>
<feature type="non-terminal residue" evidence="2">
    <location>
        <position position="1"/>
    </location>
</feature>